<dbReference type="Proteomes" id="UP000291106">
    <property type="component" value="Chromosome"/>
</dbReference>
<evidence type="ECO:0000256" key="1">
    <source>
        <dbReference type="ARBA" id="ARBA00006284"/>
    </source>
</evidence>
<accession>A0A411PKT3</accession>
<dbReference type="KEGG" id="smai:EXU30_16695"/>
<dbReference type="GO" id="GO:0031388">
    <property type="term" value="P:organic acid phosphorylation"/>
    <property type="evidence" value="ECO:0007669"/>
    <property type="project" value="UniProtKB-UniRule"/>
</dbReference>
<dbReference type="InterPro" id="IPR018193">
    <property type="entry name" value="Glyc_kinase_flavodox-like_fold"/>
</dbReference>
<dbReference type="PANTHER" id="PTHR21599:SF0">
    <property type="entry name" value="GLYCERATE KINASE"/>
    <property type="match status" value="1"/>
</dbReference>
<dbReference type="AlphaFoldDB" id="A0A411PKT3"/>
<dbReference type="EMBL" id="CP036200">
    <property type="protein sequence ID" value="QBF84122.1"/>
    <property type="molecule type" value="Genomic_DNA"/>
</dbReference>
<keyword evidence="3 4" id="KW-0418">Kinase</keyword>
<gene>
    <name evidence="5" type="ORF">EXU30_16695</name>
</gene>
<dbReference type="InterPro" id="IPR036129">
    <property type="entry name" value="Glycerate_kinase_sf"/>
</dbReference>
<dbReference type="OrthoDB" id="9774290at2"/>
<dbReference type="SUPFAM" id="SSF110738">
    <property type="entry name" value="Glycerate kinase I"/>
    <property type="match status" value="1"/>
</dbReference>
<evidence type="ECO:0000256" key="2">
    <source>
        <dbReference type="ARBA" id="ARBA00022679"/>
    </source>
</evidence>
<evidence type="ECO:0000256" key="4">
    <source>
        <dbReference type="PIRNR" id="PIRNR006078"/>
    </source>
</evidence>
<reference evidence="5 6" key="1">
    <citation type="submission" date="2019-02" db="EMBL/GenBank/DDBJ databases">
        <title>Shewanella sp. D4-2 isolated from Dokdo Island.</title>
        <authorList>
            <person name="Baek K."/>
        </authorList>
    </citation>
    <scope>NUCLEOTIDE SEQUENCE [LARGE SCALE GENOMIC DNA]</scope>
    <source>
        <strain evidence="5 6">D4-2</strain>
    </source>
</reference>
<keyword evidence="6" id="KW-1185">Reference proteome</keyword>
<protein>
    <submittedName>
        <fullName evidence="5">Glycerate kinase</fullName>
    </submittedName>
</protein>
<dbReference type="InterPro" id="IPR004381">
    <property type="entry name" value="Glycerate_kinase"/>
</dbReference>
<dbReference type="PANTHER" id="PTHR21599">
    <property type="entry name" value="GLYCERATE KINASE"/>
    <property type="match status" value="1"/>
</dbReference>
<evidence type="ECO:0000313" key="6">
    <source>
        <dbReference type="Proteomes" id="UP000291106"/>
    </source>
</evidence>
<dbReference type="Pfam" id="PF02595">
    <property type="entry name" value="Gly_kinase"/>
    <property type="match status" value="1"/>
</dbReference>
<organism evidence="5 6">
    <name type="scientific">Shewanella maritima</name>
    <dbReference type="NCBI Taxonomy" id="2520507"/>
    <lineage>
        <taxon>Bacteria</taxon>
        <taxon>Pseudomonadati</taxon>
        <taxon>Pseudomonadota</taxon>
        <taxon>Gammaproteobacteria</taxon>
        <taxon>Alteromonadales</taxon>
        <taxon>Shewanellaceae</taxon>
        <taxon>Shewanella</taxon>
    </lineage>
</organism>
<comment type="similarity">
    <text evidence="1 4">Belongs to the glycerate kinase type-1 family.</text>
</comment>
<name>A0A411PKT3_9GAMM</name>
<evidence type="ECO:0000256" key="3">
    <source>
        <dbReference type="ARBA" id="ARBA00022777"/>
    </source>
</evidence>
<sequence length="385" mass="39566">MKIVIAPDSFKESLTALEVAEAIEQGFKQELPDAQYIKVPMADGGEGTVQAMVDATQGSIIKVNVSGPLGDNVEAFYGLICDEAGANDEKTAVIEMAAASGLHHVQPELRNPLVTTSFGTGELIKHALDNGVTKIILGLGGSATNDAGVGMLQALGAKFFDANDQVVAQGGLVLRNISSIDTSNLHPGIDNCQFLVACDVDNPLCGERGASAVFGPQKGATELMVEQLDAALANFARVTAAHLNQQHDVASLAGSGAAGGMGYGVMSYLNGTLSPGVKIVTQTVNLASYCKGADLVITGEGRLDGQTVYGKTPMGVLEVANQLNVPTIAIAGCLGDNAEAIKSQGAKAIFAVVNQLAPLETVLAQAKHNLVTTSANIAATLKLNV</sequence>
<dbReference type="PIRSF" id="PIRSF006078">
    <property type="entry name" value="GlxK"/>
    <property type="match status" value="1"/>
</dbReference>
<evidence type="ECO:0000313" key="5">
    <source>
        <dbReference type="EMBL" id="QBF84122.1"/>
    </source>
</evidence>
<dbReference type="Gene3D" id="3.90.1510.10">
    <property type="entry name" value="Glycerate kinase, domain 2"/>
    <property type="match status" value="1"/>
</dbReference>
<dbReference type="Gene3D" id="3.40.50.10350">
    <property type="entry name" value="Glycerate kinase, domain 1"/>
    <property type="match status" value="1"/>
</dbReference>
<dbReference type="GO" id="GO:0008887">
    <property type="term" value="F:glycerate kinase activity"/>
    <property type="evidence" value="ECO:0007669"/>
    <property type="project" value="UniProtKB-UniRule"/>
</dbReference>
<keyword evidence="2 4" id="KW-0808">Transferase</keyword>
<dbReference type="InterPro" id="IPR018197">
    <property type="entry name" value="Glycerate_kinase_RE-like"/>
</dbReference>
<dbReference type="RefSeq" id="WP_130601917.1">
    <property type="nucleotide sequence ID" value="NZ_CP036200.1"/>
</dbReference>
<dbReference type="NCBIfam" id="TIGR00045">
    <property type="entry name" value="glycerate kinase"/>
    <property type="match status" value="1"/>
</dbReference>
<proteinExistence type="inferred from homology"/>